<dbReference type="AlphaFoldDB" id="A0A1V2II09"/>
<keyword evidence="5" id="KW-0227">DNA damage</keyword>
<evidence type="ECO:0000313" key="15">
    <source>
        <dbReference type="Proteomes" id="UP000188929"/>
    </source>
</evidence>
<evidence type="ECO:0000256" key="2">
    <source>
        <dbReference type="ARBA" id="ARBA00022490"/>
    </source>
</evidence>
<evidence type="ECO:0000256" key="6">
    <source>
        <dbReference type="ARBA" id="ARBA00022769"/>
    </source>
</evidence>
<evidence type="ECO:0000256" key="9">
    <source>
        <dbReference type="ARBA" id="ARBA00023125"/>
    </source>
</evidence>
<keyword evidence="15" id="KW-1185">Reference proteome</keyword>
<dbReference type="GO" id="GO:0003677">
    <property type="term" value="F:DNA binding"/>
    <property type="evidence" value="ECO:0007669"/>
    <property type="project" value="UniProtKB-KW"/>
</dbReference>
<accession>A0A1V2II09</accession>
<evidence type="ECO:0000256" key="12">
    <source>
        <dbReference type="ARBA" id="ARBA00039316"/>
    </source>
</evidence>
<keyword evidence="10" id="KW-0234">DNA repair</keyword>
<dbReference type="Gene3D" id="3.40.50.300">
    <property type="entry name" value="P-loop containing nucleotide triphosphate hydrolases"/>
    <property type="match status" value="1"/>
</dbReference>
<evidence type="ECO:0000256" key="11">
    <source>
        <dbReference type="ARBA" id="ARBA00038000"/>
    </source>
</evidence>
<comment type="caution">
    <text evidence="14">The sequence shown here is derived from an EMBL/GenBank/DDBJ whole genome shotgun (WGS) entry which is preliminary data.</text>
</comment>
<evidence type="ECO:0000256" key="4">
    <source>
        <dbReference type="ARBA" id="ARBA00022741"/>
    </source>
</evidence>
<keyword evidence="3" id="KW-0677">Repeat</keyword>
<keyword evidence="7" id="KW-0067">ATP-binding</keyword>
<evidence type="ECO:0000256" key="8">
    <source>
        <dbReference type="ARBA" id="ARBA00022881"/>
    </source>
</evidence>
<dbReference type="GO" id="GO:0005737">
    <property type="term" value="C:cytoplasm"/>
    <property type="evidence" value="ECO:0007669"/>
    <property type="project" value="UniProtKB-SubCell"/>
</dbReference>
<dbReference type="GO" id="GO:0005524">
    <property type="term" value="F:ATP binding"/>
    <property type="evidence" value="ECO:0007669"/>
    <property type="project" value="UniProtKB-KW"/>
</dbReference>
<sequence>MSSATRLVRDGATLVVIEHDLDVVEAADRVIDIGPGAGDEGGRVVFSGTPEEMRRRAETHTGEHLRGHHSG</sequence>
<evidence type="ECO:0000256" key="1">
    <source>
        <dbReference type="ARBA" id="ARBA00004496"/>
    </source>
</evidence>
<keyword evidence="9" id="KW-0238">DNA-binding</keyword>
<proteinExistence type="inferred from homology"/>
<dbReference type="Proteomes" id="UP000188929">
    <property type="component" value="Unassembled WGS sequence"/>
</dbReference>
<dbReference type="RefSeq" id="WP_198946167.1">
    <property type="nucleotide sequence ID" value="NZ_MOMC01000009.1"/>
</dbReference>
<keyword evidence="2" id="KW-0963">Cytoplasm</keyword>
<evidence type="ECO:0000256" key="10">
    <source>
        <dbReference type="ARBA" id="ARBA00023204"/>
    </source>
</evidence>
<protein>
    <recommendedName>
        <fullName evidence="12">UvrABC system protein A</fullName>
    </recommendedName>
    <alternativeName>
        <fullName evidence="13">Excinuclease ABC subunit A</fullName>
    </alternativeName>
</protein>
<evidence type="ECO:0000313" key="14">
    <source>
        <dbReference type="EMBL" id="ONH32630.1"/>
    </source>
</evidence>
<dbReference type="EMBL" id="MOMC01000009">
    <property type="protein sequence ID" value="ONH32630.1"/>
    <property type="molecule type" value="Genomic_DNA"/>
</dbReference>
<keyword evidence="8" id="KW-0267">Excision nuclease</keyword>
<evidence type="ECO:0000256" key="13">
    <source>
        <dbReference type="ARBA" id="ARBA00042156"/>
    </source>
</evidence>
<keyword evidence="4" id="KW-0547">Nucleotide-binding</keyword>
<dbReference type="SUPFAM" id="SSF52540">
    <property type="entry name" value="P-loop containing nucleoside triphosphate hydrolases"/>
    <property type="match status" value="1"/>
</dbReference>
<dbReference type="GO" id="GO:0006281">
    <property type="term" value="P:DNA repair"/>
    <property type="evidence" value="ECO:0007669"/>
    <property type="project" value="UniProtKB-KW"/>
</dbReference>
<evidence type="ECO:0000256" key="7">
    <source>
        <dbReference type="ARBA" id="ARBA00022840"/>
    </source>
</evidence>
<dbReference type="PANTHER" id="PTHR43152">
    <property type="entry name" value="UVRABC SYSTEM PROTEIN A"/>
    <property type="match status" value="1"/>
</dbReference>
<dbReference type="PANTHER" id="PTHR43152:SF3">
    <property type="entry name" value="UVRABC SYSTEM PROTEIN A"/>
    <property type="match status" value="1"/>
</dbReference>
<comment type="similarity">
    <text evidence="11">Belongs to the ABC transporter superfamily. UvrA family.</text>
</comment>
<gene>
    <name evidence="14" type="ORF">BL253_04805</name>
</gene>
<dbReference type="STRING" id="1834516.BL253_04805"/>
<name>A0A1V2II09_9ACTN</name>
<evidence type="ECO:0000256" key="3">
    <source>
        <dbReference type="ARBA" id="ARBA00022737"/>
    </source>
</evidence>
<comment type="subcellular location">
    <subcellularLocation>
        <location evidence="1">Cytoplasm</location>
    </subcellularLocation>
</comment>
<keyword evidence="6" id="KW-0228">DNA excision</keyword>
<reference evidence="15" key="1">
    <citation type="submission" date="2016-10" db="EMBL/GenBank/DDBJ databases">
        <title>Frankia sp. NRRL B-16386 Genome sequencing.</title>
        <authorList>
            <person name="Ghodhbane-Gtari F."/>
            <person name="Swanson E."/>
            <person name="Gueddou A."/>
            <person name="Hezbri K."/>
            <person name="Ktari K."/>
            <person name="Nouioui I."/>
            <person name="Morris K."/>
            <person name="Simpson S."/>
            <person name="Abebe-Akele F."/>
            <person name="Thomas K."/>
            <person name="Gtari M."/>
            <person name="Tisa L.S."/>
        </authorList>
    </citation>
    <scope>NUCLEOTIDE SEQUENCE [LARGE SCALE GENOMIC DNA]</scope>
    <source>
        <strain evidence="15">NRRL B-16386</strain>
    </source>
</reference>
<dbReference type="GO" id="GO:0004518">
    <property type="term" value="F:nuclease activity"/>
    <property type="evidence" value="ECO:0007669"/>
    <property type="project" value="UniProtKB-KW"/>
</dbReference>
<dbReference type="InterPro" id="IPR027417">
    <property type="entry name" value="P-loop_NTPase"/>
</dbReference>
<organism evidence="14 15">
    <name type="scientific">Pseudofrankia asymbiotica</name>
    <dbReference type="NCBI Taxonomy" id="1834516"/>
    <lineage>
        <taxon>Bacteria</taxon>
        <taxon>Bacillati</taxon>
        <taxon>Actinomycetota</taxon>
        <taxon>Actinomycetes</taxon>
        <taxon>Frankiales</taxon>
        <taxon>Frankiaceae</taxon>
        <taxon>Pseudofrankia</taxon>
    </lineage>
</organism>
<evidence type="ECO:0000256" key="5">
    <source>
        <dbReference type="ARBA" id="ARBA00022763"/>
    </source>
</evidence>